<gene>
    <name evidence="7" type="ORF">GCM10010492_63900</name>
</gene>
<keyword evidence="5" id="KW-0902">Two-component regulatory system</keyword>
<keyword evidence="3" id="KW-0808">Transferase</keyword>
<dbReference type="Proteomes" id="UP001500416">
    <property type="component" value="Unassembled WGS sequence"/>
</dbReference>
<dbReference type="InterPro" id="IPR036890">
    <property type="entry name" value="HATPase_C_sf"/>
</dbReference>
<evidence type="ECO:0000313" key="8">
    <source>
        <dbReference type="Proteomes" id="UP001500416"/>
    </source>
</evidence>
<sequence>MAPDLSEENRRAAAGLSESAVVATDRLRRTVGLLRGTSVAPVGEGVADLVARAVAAGMVVRLDDGGKELPDLVGRAVHRVVQEGLTNAARHAPGSEVDVRVVRTAGEVEVRVVNALVAGLRLASARKDGGLRPHDRDPPAPRRRQPGPARHLRPRRQPDRLDGSPDRATPGRASRCTRRSPLSPPVGR</sequence>
<evidence type="ECO:0000313" key="7">
    <source>
        <dbReference type="EMBL" id="GAA0254354.1"/>
    </source>
</evidence>
<feature type="region of interest" description="Disordered" evidence="6">
    <location>
        <begin position="127"/>
        <end position="188"/>
    </location>
</feature>
<evidence type="ECO:0000256" key="1">
    <source>
        <dbReference type="ARBA" id="ARBA00000085"/>
    </source>
</evidence>
<feature type="compositionally biased region" description="Basic and acidic residues" evidence="6">
    <location>
        <begin position="127"/>
        <end position="140"/>
    </location>
</feature>
<dbReference type="PANTHER" id="PTHR24421:SF10">
    <property type="entry name" value="NITRATE_NITRITE SENSOR PROTEIN NARQ"/>
    <property type="match status" value="1"/>
</dbReference>
<dbReference type="PANTHER" id="PTHR24421">
    <property type="entry name" value="NITRATE/NITRITE SENSOR PROTEIN NARX-RELATED"/>
    <property type="match status" value="1"/>
</dbReference>
<dbReference type="EC" id="2.7.13.3" evidence="2"/>
<name>A0ABN0ULA3_9PSEU</name>
<keyword evidence="8" id="KW-1185">Reference proteome</keyword>
<accession>A0ABN0ULA3</accession>
<keyword evidence="4" id="KW-0418">Kinase</keyword>
<comment type="caution">
    <text evidence="7">The sequence shown here is derived from an EMBL/GenBank/DDBJ whole genome shotgun (WGS) entry which is preliminary data.</text>
</comment>
<comment type="catalytic activity">
    <reaction evidence="1">
        <text>ATP + protein L-histidine = ADP + protein N-phospho-L-histidine.</text>
        <dbReference type="EC" id="2.7.13.3"/>
    </reaction>
</comment>
<evidence type="ECO:0000256" key="6">
    <source>
        <dbReference type="SAM" id="MobiDB-lite"/>
    </source>
</evidence>
<dbReference type="EMBL" id="BAAABU010000022">
    <property type="protein sequence ID" value="GAA0254354.1"/>
    <property type="molecule type" value="Genomic_DNA"/>
</dbReference>
<evidence type="ECO:0000256" key="4">
    <source>
        <dbReference type="ARBA" id="ARBA00022777"/>
    </source>
</evidence>
<dbReference type="InterPro" id="IPR050482">
    <property type="entry name" value="Sensor_HK_TwoCompSys"/>
</dbReference>
<evidence type="ECO:0000256" key="5">
    <source>
        <dbReference type="ARBA" id="ARBA00023012"/>
    </source>
</evidence>
<feature type="compositionally biased region" description="Basic and acidic residues" evidence="6">
    <location>
        <begin position="156"/>
        <end position="165"/>
    </location>
</feature>
<dbReference type="SUPFAM" id="SSF55874">
    <property type="entry name" value="ATPase domain of HSP90 chaperone/DNA topoisomerase II/histidine kinase"/>
    <property type="match status" value="1"/>
</dbReference>
<proteinExistence type="predicted"/>
<evidence type="ECO:0000256" key="2">
    <source>
        <dbReference type="ARBA" id="ARBA00012438"/>
    </source>
</evidence>
<protein>
    <recommendedName>
        <fullName evidence="2">histidine kinase</fullName>
        <ecNumber evidence="2">2.7.13.3</ecNumber>
    </recommendedName>
</protein>
<reference evidence="7 8" key="1">
    <citation type="journal article" date="2019" name="Int. J. Syst. Evol. Microbiol.">
        <title>The Global Catalogue of Microorganisms (GCM) 10K type strain sequencing project: providing services to taxonomists for standard genome sequencing and annotation.</title>
        <authorList>
            <consortium name="The Broad Institute Genomics Platform"/>
            <consortium name="The Broad Institute Genome Sequencing Center for Infectious Disease"/>
            <person name="Wu L."/>
            <person name="Ma J."/>
        </authorList>
    </citation>
    <scope>NUCLEOTIDE SEQUENCE [LARGE SCALE GENOMIC DNA]</scope>
    <source>
        <strain evidence="7 8">JCM 3380</strain>
    </source>
</reference>
<feature type="compositionally biased region" description="Basic residues" evidence="6">
    <location>
        <begin position="141"/>
        <end position="155"/>
    </location>
</feature>
<dbReference type="Gene3D" id="3.30.565.10">
    <property type="entry name" value="Histidine kinase-like ATPase, C-terminal domain"/>
    <property type="match status" value="1"/>
</dbReference>
<organism evidence="7 8">
    <name type="scientific">Saccharothrix mutabilis subsp. mutabilis</name>
    <dbReference type="NCBI Taxonomy" id="66855"/>
    <lineage>
        <taxon>Bacteria</taxon>
        <taxon>Bacillati</taxon>
        <taxon>Actinomycetota</taxon>
        <taxon>Actinomycetes</taxon>
        <taxon>Pseudonocardiales</taxon>
        <taxon>Pseudonocardiaceae</taxon>
        <taxon>Saccharothrix</taxon>
    </lineage>
</organism>
<evidence type="ECO:0000256" key="3">
    <source>
        <dbReference type="ARBA" id="ARBA00022679"/>
    </source>
</evidence>